<keyword evidence="2" id="KW-1185">Reference proteome</keyword>
<dbReference type="RefSeq" id="WP_155356526.1">
    <property type="nucleotide sequence ID" value="NZ_BAAAHL010000018.1"/>
</dbReference>
<dbReference type="OrthoDB" id="3470827at2"/>
<accession>A0A5M3WSJ4</accession>
<dbReference type="Proteomes" id="UP000331127">
    <property type="component" value="Unassembled WGS sequence"/>
</dbReference>
<evidence type="ECO:0000313" key="2">
    <source>
        <dbReference type="Proteomes" id="UP000331127"/>
    </source>
</evidence>
<dbReference type="EMBL" id="BLAE01000027">
    <property type="protein sequence ID" value="GES11142.1"/>
    <property type="molecule type" value="Genomic_DNA"/>
</dbReference>
<name>A0A5M3WSJ4_9ACTN</name>
<organism evidence="1 2">
    <name type="scientific">Acrocarpospora macrocephala</name>
    <dbReference type="NCBI Taxonomy" id="150177"/>
    <lineage>
        <taxon>Bacteria</taxon>
        <taxon>Bacillati</taxon>
        <taxon>Actinomycetota</taxon>
        <taxon>Actinomycetes</taxon>
        <taxon>Streptosporangiales</taxon>
        <taxon>Streptosporangiaceae</taxon>
        <taxon>Acrocarpospora</taxon>
    </lineage>
</organism>
<proteinExistence type="predicted"/>
<gene>
    <name evidence="1" type="ORF">Amac_047390</name>
</gene>
<comment type="caution">
    <text evidence="1">The sequence shown here is derived from an EMBL/GenBank/DDBJ whole genome shotgun (WGS) entry which is preliminary data.</text>
</comment>
<reference evidence="1 2" key="1">
    <citation type="submission" date="2019-10" db="EMBL/GenBank/DDBJ databases">
        <title>Whole genome shotgun sequence of Acrocarpospora macrocephala NBRC 16266.</title>
        <authorList>
            <person name="Ichikawa N."/>
            <person name="Kimura A."/>
            <person name="Kitahashi Y."/>
            <person name="Komaki H."/>
            <person name="Oguchi A."/>
        </authorList>
    </citation>
    <scope>NUCLEOTIDE SEQUENCE [LARGE SCALE GENOMIC DNA]</scope>
    <source>
        <strain evidence="1 2">NBRC 16266</strain>
    </source>
</reference>
<protein>
    <submittedName>
        <fullName evidence="1">Uncharacterized protein</fullName>
    </submittedName>
</protein>
<evidence type="ECO:0000313" key="1">
    <source>
        <dbReference type="EMBL" id="GES11142.1"/>
    </source>
</evidence>
<dbReference type="AlphaFoldDB" id="A0A5M3WSJ4"/>
<sequence>MEFQHLTEHYEGLLRSGSAWLGDGLAWTAVLPVDGSLPLEETVSRLVDGEGPPLVEMDGEDAYEEGGVWLEQVGNATMIVQTFGKNYVWDEEVLGRLTVNARVWHLAWEITGSSRLIYAAYGRVLAVVPHLEPVNVMGEDPAAIEAELAALAQVVDAPWLASKATAMAIVEARTGARLDVDWFERPHPAAVIDEPE</sequence>